<evidence type="ECO:0000313" key="9">
    <source>
        <dbReference type="EMBL" id="KZP24875.1"/>
    </source>
</evidence>
<dbReference type="GO" id="GO:0000981">
    <property type="term" value="F:DNA-binding transcription factor activity, RNA polymerase II-specific"/>
    <property type="evidence" value="ECO:0007669"/>
    <property type="project" value="InterPro"/>
</dbReference>
<evidence type="ECO:0000256" key="1">
    <source>
        <dbReference type="ARBA" id="ARBA00004123"/>
    </source>
</evidence>
<evidence type="ECO:0000256" key="5">
    <source>
        <dbReference type="ARBA" id="ARBA00023163"/>
    </source>
</evidence>
<evidence type="ECO:0000259" key="8">
    <source>
        <dbReference type="PROSITE" id="PS50048"/>
    </source>
</evidence>
<dbReference type="PANTHER" id="PTHR31845">
    <property type="entry name" value="FINGER DOMAIN PROTEIN, PUTATIVE-RELATED"/>
    <property type="match status" value="1"/>
</dbReference>
<evidence type="ECO:0000256" key="6">
    <source>
        <dbReference type="ARBA" id="ARBA00023242"/>
    </source>
</evidence>
<dbReference type="SMART" id="SM00906">
    <property type="entry name" value="Fungal_trans"/>
    <property type="match status" value="1"/>
</dbReference>
<dbReference type="Pfam" id="PF00172">
    <property type="entry name" value="Zn_clus"/>
    <property type="match status" value="1"/>
</dbReference>
<dbReference type="InterPro" id="IPR001138">
    <property type="entry name" value="Zn2Cys6_DnaBD"/>
</dbReference>
<evidence type="ECO:0000256" key="7">
    <source>
        <dbReference type="SAM" id="MobiDB-lite"/>
    </source>
</evidence>
<evidence type="ECO:0000256" key="4">
    <source>
        <dbReference type="ARBA" id="ARBA00023125"/>
    </source>
</evidence>
<dbReference type="EMBL" id="KV417524">
    <property type="protein sequence ID" value="KZP24875.1"/>
    <property type="molecule type" value="Genomic_DNA"/>
</dbReference>
<feature type="compositionally biased region" description="Low complexity" evidence="7">
    <location>
        <begin position="223"/>
        <end position="232"/>
    </location>
</feature>
<dbReference type="PROSITE" id="PS00463">
    <property type="entry name" value="ZN2_CY6_FUNGAL_1"/>
    <property type="match status" value="1"/>
</dbReference>
<gene>
    <name evidence="9" type="ORF">FIBSPDRAFT_1041984</name>
</gene>
<dbReference type="AlphaFoldDB" id="A0A166NCN3"/>
<keyword evidence="2" id="KW-0479">Metal-binding</keyword>
<dbReference type="STRING" id="436010.A0A166NCN3"/>
<dbReference type="Gene3D" id="4.10.240.10">
    <property type="entry name" value="Zn(2)-C6 fungal-type DNA-binding domain"/>
    <property type="match status" value="1"/>
</dbReference>
<dbReference type="SUPFAM" id="SSF57701">
    <property type="entry name" value="Zn2/Cys6 DNA-binding domain"/>
    <property type="match status" value="1"/>
</dbReference>
<dbReference type="PANTHER" id="PTHR31845:SF19">
    <property type="entry name" value="TRANSCRIPTION FACTOR DOMAIN-CONTAINING PROTEIN"/>
    <property type="match status" value="1"/>
</dbReference>
<keyword evidence="6" id="KW-0539">Nucleus</keyword>
<keyword evidence="4" id="KW-0238">DNA-binding</keyword>
<dbReference type="Proteomes" id="UP000076532">
    <property type="component" value="Unassembled WGS sequence"/>
</dbReference>
<dbReference type="InterPro" id="IPR007219">
    <property type="entry name" value="XnlR_reg_dom"/>
</dbReference>
<dbReference type="CDD" id="cd12148">
    <property type="entry name" value="fungal_TF_MHR"/>
    <property type="match status" value="1"/>
</dbReference>
<feature type="region of interest" description="Disordered" evidence="7">
    <location>
        <begin position="104"/>
        <end position="142"/>
    </location>
</feature>
<name>A0A166NCN3_9AGAM</name>
<evidence type="ECO:0000313" key="10">
    <source>
        <dbReference type="Proteomes" id="UP000076532"/>
    </source>
</evidence>
<comment type="subcellular location">
    <subcellularLocation>
        <location evidence="1">Nucleus</location>
    </subcellularLocation>
</comment>
<dbReference type="InterPro" id="IPR051089">
    <property type="entry name" value="prtT"/>
</dbReference>
<reference evidence="9 10" key="1">
    <citation type="journal article" date="2016" name="Mol. Biol. Evol.">
        <title>Comparative Genomics of Early-Diverging Mushroom-Forming Fungi Provides Insights into the Origins of Lignocellulose Decay Capabilities.</title>
        <authorList>
            <person name="Nagy L.G."/>
            <person name="Riley R."/>
            <person name="Tritt A."/>
            <person name="Adam C."/>
            <person name="Daum C."/>
            <person name="Floudas D."/>
            <person name="Sun H."/>
            <person name="Yadav J.S."/>
            <person name="Pangilinan J."/>
            <person name="Larsson K.H."/>
            <person name="Matsuura K."/>
            <person name="Barry K."/>
            <person name="Labutti K."/>
            <person name="Kuo R."/>
            <person name="Ohm R.A."/>
            <person name="Bhattacharya S.S."/>
            <person name="Shirouzu T."/>
            <person name="Yoshinaga Y."/>
            <person name="Martin F.M."/>
            <person name="Grigoriev I.V."/>
            <person name="Hibbett D.S."/>
        </authorList>
    </citation>
    <scope>NUCLEOTIDE SEQUENCE [LARGE SCALE GENOMIC DNA]</scope>
    <source>
        <strain evidence="9 10">CBS 109695</strain>
    </source>
</reference>
<keyword evidence="5" id="KW-0804">Transcription</keyword>
<sequence>MDVQESDARSSSSGYVPDFASPPNVSPYRAISSSSKAPIIRGARACTVCRAAKMKCVGSDNGTRQCQRCKRANVECIFEKHRRGRKPGSKLSEASKLLRRLEKGLNSAKPKQQSDTPLSSPYPMDSRTSPSGSAPYSGIMRSDPYGTFNSHFPSNELPPLNLPTGYHRNGNPPSSIGSRGTMDIDDDDEDGTGCDDIHPATLIKKENQRHSFFQTILNPKQEPPSSSATTPTDSLHLAPIPDDIGDPITTGIIDEGEASVIFEMVFLRLNPFINLFDPALHTVPYVRSKCPLLFSTLIMAGAKFFRPEIYKQCQKIANDLAVRAFMEGWKRVEVVQAFACLTYWKEPDDNRTWTYIGYACRMAVEIGLNRYVHRPSSHETPQQMLERRNRERTYLVVWVHDRSLSTQTGRHWMLPEDELVRNSGTWHLEGDKAIRPEDVILAAFVALRRIAAETTEMFYSSTGLPALTHSEINYDVVLGNCNRKLNQWSDHWKGHMKRANGESFHDSFLSLFSLYVRLFLNSFGIQAAMQPGSRTTPSVQALTACYSSAAETLRIVSQDFAKISMLRYGQESISMMSAYASVFLLRLLNSSNTLDGMPQEATQNTHNLIMSTSEAYFEAARGSPSTTALYHARFLRNLVNNDVFKARQEQERLDRVSEESRMHENRSTTVHSPLVLETTPWNTTLPPNDNNFKFPASPHIPSLPTPSPGEYPNPQNNVYFPPLNGNGSGYSAQQSSMDQQYWRNIFSVLGFGAGDNSAIPQFPAHSHVRGTPYENEDMSAYQQIPQTTPQNYLN</sequence>
<keyword evidence="10" id="KW-1185">Reference proteome</keyword>
<dbReference type="GO" id="GO:0008270">
    <property type="term" value="F:zinc ion binding"/>
    <property type="evidence" value="ECO:0007669"/>
    <property type="project" value="InterPro"/>
</dbReference>
<dbReference type="OrthoDB" id="3163292at2759"/>
<accession>A0A166NCN3</accession>
<feature type="region of interest" description="Disordered" evidence="7">
    <location>
        <begin position="159"/>
        <end position="201"/>
    </location>
</feature>
<dbReference type="CDD" id="cd00067">
    <property type="entry name" value="GAL4"/>
    <property type="match status" value="1"/>
</dbReference>
<feature type="compositionally biased region" description="Polar residues" evidence="7">
    <location>
        <begin position="109"/>
        <end position="119"/>
    </location>
</feature>
<feature type="domain" description="Zn(2)-C6 fungal-type" evidence="8">
    <location>
        <begin position="45"/>
        <end position="78"/>
    </location>
</feature>
<feature type="compositionally biased region" description="Acidic residues" evidence="7">
    <location>
        <begin position="183"/>
        <end position="193"/>
    </location>
</feature>
<dbReference type="GO" id="GO:0005634">
    <property type="term" value="C:nucleus"/>
    <property type="evidence" value="ECO:0007669"/>
    <property type="project" value="UniProtKB-SubCell"/>
</dbReference>
<dbReference type="SMART" id="SM00066">
    <property type="entry name" value="GAL4"/>
    <property type="match status" value="1"/>
</dbReference>
<dbReference type="InterPro" id="IPR036864">
    <property type="entry name" value="Zn2-C6_fun-type_DNA-bd_sf"/>
</dbReference>
<dbReference type="GO" id="GO:0006351">
    <property type="term" value="P:DNA-templated transcription"/>
    <property type="evidence" value="ECO:0007669"/>
    <property type="project" value="InterPro"/>
</dbReference>
<feature type="region of interest" description="Disordered" evidence="7">
    <location>
        <begin position="1"/>
        <end position="30"/>
    </location>
</feature>
<organism evidence="9 10">
    <name type="scientific">Athelia psychrophila</name>
    <dbReference type="NCBI Taxonomy" id="1759441"/>
    <lineage>
        <taxon>Eukaryota</taxon>
        <taxon>Fungi</taxon>
        <taxon>Dikarya</taxon>
        <taxon>Basidiomycota</taxon>
        <taxon>Agaricomycotina</taxon>
        <taxon>Agaricomycetes</taxon>
        <taxon>Agaricomycetidae</taxon>
        <taxon>Atheliales</taxon>
        <taxon>Atheliaceae</taxon>
        <taxon>Athelia</taxon>
    </lineage>
</organism>
<proteinExistence type="predicted"/>
<keyword evidence="3" id="KW-0805">Transcription regulation</keyword>
<protein>
    <recommendedName>
        <fullName evidence="8">Zn(2)-C6 fungal-type domain-containing protein</fullName>
    </recommendedName>
</protein>
<evidence type="ECO:0000256" key="3">
    <source>
        <dbReference type="ARBA" id="ARBA00023015"/>
    </source>
</evidence>
<feature type="region of interest" description="Disordered" evidence="7">
    <location>
        <begin position="217"/>
        <end position="242"/>
    </location>
</feature>
<dbReference type="PROSITE" id="PS50048">
    <property type="entry name" value="ZN2_CY6_FUNGAL_2"/>
    <property type="match status" value="1"/>
</dbReference>
<evidence type="ECO:0000256" key="2">
    <source>
        <dbReference type="ARBA" id="ARBA00022723"/>
    </source>
</evidence>
<dbReference type="Pfam" id="PF04082">
    <property type="entry name" value="Fungal_trans"/>
    <property type="match status" value="1"/>
</dbReference>
<dbReference type="GO" id="GO:0000976">
    <property type="term" value="F:transcription cis-regulatory region binding"/>
    <property type="evidence" value="ECO:0007669"/>
    <property type="project" value="TreeGrafter"/>
</dbReference>